<accession>A0ABR6Z381</accession>
<evidence type="ECO:0000256" key="2">
    <source>
        <dbReference type="ARBA" id="ARBA00023239"/>
    </source>
</evidence>
<protein>
    <recommendedName>
        <fullName evidence="8">PFL domain-containing protein</fullName>
    </recommendedName>
</protein>
<keyword evidence="2" id="KW-0456">Lyase</keyword>
<reference evidence="6 7" key="1">
    <citation type="journal article" date="2020" name="mSystems">
        <title>Defining Genomic and Predicted Metabolic Features of the Acetobacterium Genus.</title>
        <authorList>
            <person name="Ross D.E."/>
            <person name="Marshall C.W."/>
            <person name="Gulliver D."/>
            <person name="May H.D."/>
            <person name="Norman R.S."/>
        </authorList>
    </citation>
    <scope>NUCLEOTIDE SEQUENCE [LARGE SCALE GENOMIC DNA]</scope>
    <source>
        <strain evidence="6 7">DSM 4132</strain>
    </source>
</reference>
<keyword evidence="7" id="KW-1185">Reference proteome</keyword>
<dbReference type="InterPro" id="IPR004184">
    <property type="entry name" value="PFL_dom"/>
</dbReference>
<proteinExistence type="predicted"/>
<dbReference type="Gene3D" id="3.20.70.20">
    <property type="match status" value="1"/>
</dbReference>
<dbReference type="PROSITE" id="PS51554">
    <property type="entry name" value="PFL"/>
    <property type="match status" value="1"/>
</dbReference>
<name>A0ABR6Z381_9FIRM</name>
<evidence type="ECO:0008006" key="8">
    <source>
        <dbReference type="Google" id="ProtNLM"/>
    </source>
</evidence>
<feature type="domain" description="PFL" evidence="5">
    <location>
        <begin position="1"/>
        <end position="409"/>
    </location>
</feature>
<sequence length="505" mass="55917">MWFVQVILHIESNGHSISMGRTDQYLYPFMKKDINDGLINKEQVHELIGCFFIKVFSNNKLRSESTTRTQLGYPTYQNICLGGQTIDGKDATNSLTDIFLDMLAKIRLPEPNVYIRLYPGTTEEFLKKAIKVVKLGFGMPAFVNDQVIIPSLIRFGVTKEDAYNYSTIGCTEVQVPGKWSYRPNGKSKINLLKILQIAIDGGVDIPSGITVLKGLRPMEQCADINEIMDNYRKVLEYYTDLHVIADNMNEMAMNALVPDAFCSLLMQDCLGRGKAIKEGGVVYDIISGTLIGIANVGNALYAIKRVVFDKGLISFKELREALNSDFKCEKGEVIRQLLLNAAEKFGNDCDEVDNFVKVTSDYFVHRIPNYKTMLEGKGPIGCCYTSSTVTITANIPCDAVVGATSDGRKAGEPTADGISPSRGTIKNGPTAVLKSVGKLSTELFSGGQLLNMRVDPKTIESPEAEKKLGSLLRGFGDLKCWHVQFNMVSNETLRDAQNHPEIIRI</sequence>
<feature type="domain" description="Glycine radical" evidence="4">
    <location>
        <begin position="416"/>
        <end position="505"/>
    </location>
</feature>
<evidence type="ECO:0000259" key="4">
    <source>
        <dbReference type="PROSITE" id="PS51149"/>
    </source>
</evidence>
<dbReference type="EMBL" id="WJBE01000038">
    <property type="protein sequence ID" value="MBC3901650.1"/>
    <property type="molecule type" value="Genomic_DNA"/>
</dbReference>
<dbReference type="InterPro" id="IPR001150">
    <property type="entry name" value="Gly_radical"/>
</dbReference>
<dbReference type="PANTHER" id="PTHR43641:SF2">
    <property type="entry name" value="DEHYDRATASE YBIW-RELATED"/>
    <property type="match status" value="1"/>
</dbReference>
<dbReference type="PROSITE" id="PS51149">
    <property type="entry name" value="GLY_RADICAL_2"/>
    <property type="match status" value="1"/>
</dbReference>
<evidence type="ECO:0000313" key="6">
    <source>
        <dbReference type="EMBL" id="MBC3901650.1"/>
    </source>
</evidence>
<keyword evidence="1" id="KW-0556">Organic radical</keyword>
<dbReference type="Pfam" id="PF02901">
    <property type="entry name" value="PFL-like"/>
    <property type="match status" value="1"/>
</dbReference>
<evidence type="ECO:0000256" key="3">
    <source>
        <dbReference type="PROSITE-ProRule" id="PRU00493"/>
    </source>
</evidence>
<comment type="caution">
    <text evidence="6">The sequence shown here is derived from an EMBL/GenBank/DDBJ whole genome shotgun (WGS) entry which is preliminary data.</text>
</comment>
<evidence type="ECO:0000259" key="5">
    <source>
        <dbReference type="PROSITE" id="PS51554"/>
    </source>
</evidence>
<evidence type="ECO:0000313" key="7">
    <source>
        <dbReference type="Proteomes" id="UP000622405"/>
    </source>
</evidence>
<evidence type="ECO:0000256" key="1">
    <source>
        <dbReference type="ARBA" id="ARBA00022818"/>
    </source>
</evidence>
<organism evidence="6 7">
    <name type="scientific">Acetobacterium malicum</name>
    <dbReference type="NCBI Taxonomy" id="52692"/>
    <lineage>
        <taxon>Bacteria</taxon>
        <taxon>Bacillati</taxon>
        <taxon>Bacillota</taxon>
        <taxon>Clostridia</taxon>
        <taxon>Eubacteriales</taxon>
        <taxon>Eubacteriaceae</taxon>
        <taxon>Acetobacterium</taxon>
    </lineage>
</organism>
<dbReference type="PANTHER" id="PTHR43641">
    <property type="entry name" value="FORMATE ACETYLTRANSFERASE 3-RELATED"/>
    <property type="match status" value="1"/>
</dbReference>
<dbReference type="SUPFAM" id="SSF51998">
    <property type="entry name" value="PFL-like glycyl radical enzymes"/>
    <property type="match status" value="1"/>
</dbReference>
<dbReference type="Pfam" id="PF01228">
    <property type="entry name" value="Gly_radical"/>
    <property type="match status" value="1"/>
</dbReference>
<comment type="caution">
    <text evidence="3">Lacks conserved residue(s) required for the propagation of feature annotation.</text>
</comment>
<gene>
    <name evidence="6" type="ORF">GH811_18800</name>
</gene>
<dbReference type="Proteomes" id="UP000622405">
    <property type="component" value="Unassembled WGS sequence"/>
</dbReference>
<dbReference type="InterPro" id="IPR051215">
    <property type="entry name" value="GRE"/>
</dbReference>